<name>A0A0F9R8Z3_9ZZZZ</name>
<protein>
    <submittedName>
        <fullName evidence="1">Uncharacterized protein</fullName>
    </submittedName>
</protein>
<evidence type="ECO:0000313" key="1">
    <source>
        <dbReference type="EMBL" id="KKN53000.1"/>
    </source>
</evidence>
<organism evidence="1">
    <name type="scientific">marine sediment metagenome</name>
    <dbReference type="NCBI Taxonomy" id="412755"/>
    <lineage>
        <taxon>unclassified sequences</taxon>
        <taxon>metagenomes</taxon>
        <taxon>ecological metagenomes</taxon>
    </lineage>
</organism>
<gene>
    <name evidence="1" type="ORF">LCGC14_0606890</name>
</gene>
<dbReference type="AlphaFoldDB" id="A0A0F9R8Z3"/>
<accession>A0A0F9R8Z3</accession>
<dbReference type="EMBL" id="LAZR01000994">
    <property type="protein sequence ID" value="KKN53000.1"/>
    <property type="molecule type" value="Genomic_DNA"/>
</dbReference>
<comment type="caution">
    <text evidence="1">The sequence shown here is derived from an EMBL/GenBank/DDBJ whole genome shotgun (WGS) entry which is preliminary data.</text>
</comment>
<proteinExistence type="predicted"/>
<reference evidence="1" key="1">
    <citation type="journal article" date="2015" name="Nature">
        <title>Complex archaea that bridge the gap between prokaryotes and eukaryotes.</title>
        <authorList>
            <person name="Spang A."/>
            <person name="Saw J.H."/>
            <person name="Jorgensen S.L."/>
            <person name="Zaremba-Niedzwiedzka K."/>
            <person name="Martijn J."/>
            <person name="Lind A.E."/>
            <person name="van Eijk R."/>
            <person name="Schleper C."/>
            <person name="Guy L."/>
            <person name="Ettema T.J."/>
        </authorList>
    </citation>
    <scope>NUCLEOTIDE SEQUENCE</scope>
</reference>
<sequence length="107" mass="12937">MRHAFITLDGGFIIDKFERNEGFNNIELIKISNVVDQILYLTKRSYYFYSSKEPFDYVFIECNSSCYFMFRQSFGFFYIKISTPKHMIKLKVRQTQSLKNYKKDSQF</sequence>